<dbReference type="InterPro" id="IPR011990">
    <property type="entry name" value="TPR-like_helical_dom_sf"/>
</dbReference>
<dbReference type="EMBL" id="JWZX01003373">
    <property type="protein sequence ID" value="KOO21318.1"/>
    <property type="molecule type" value="Genomic_DNA"/>
</dbReference>
<comment type="caution">
    <text evidence="1">The sequence shown here is derived from an EMBL/GenBank/DDBJ whole genome shotgun (WGS) entry which is preliminary data.</text>
</comment>
<evidence type="ECO:0000313" key="1">
    <source>
        <dbReference type="EMBL" id="KOO21318.1"/>
    </source>
</evidence>
<evidence type="ECO:0000313" key="2">
    <source>
        <dbReference type="Proteomes" id="UP000037460"/>
    </source>
</evidence>
<organism evidence="1 2">
    <name type="scientific">Chrysochromulina tobinii</name>
    <dbReference type="NCBI Taxonomy" id="1460289"/>
    <lineage>
        <taxon>Eukaryota</taxon>
        <taxon>Haptista</taxon>
        <taxon>Haptophyta</taxon>
        <taxon>Prymnesiophyceae</taxon>
        <taxon>Prymnesiales</taxon>
        <taxon>Chrysochromulinaceae</taxon>
        <taxon>Chrysochromulina</taxon>
    </lineage>
</organism>
<sequence>MAATATDKLFADVGSAAVQRAAAWRVMSSLAATQQLAGGADTNDEKAEHDALRSLGLFVSQVPAAGRALIAVFKVAGAELAILRKAEQKHAAATAEEDADALRHAPAQLAQRLALERRIQIAEEGLDFALKRSGSAEGDARLAAAERAHANGKNAETAVLAITQLLPGWSWAWRRLATLRRERPGGIADAQAVEWLRRATQLAPYDVFAWVELGDMLRAGNDAKGALHAYNEARIRHPTLKALRRLERWMATVESQVVSRHDRSAG</sequence>
<accession>A0A0M0J530</accession>
<dbReference type="Gene3D" id="1.25.40.10">
    <property type="entry name" value="Tetratricopeptide repeat domain"/>
    <property type="match status" value="1"/>
</dbReference>
<protein>
    <submittedName>
        <fullName evidence="1">Uncharacterized protein</fullName>
    </submittedName>
</protein>
<dbReference type="AlphaFoldDB" id="A0A0M0J530"/>
<dbReference type="SUPFAM" id="SSF48452">
    <property type="entry name" value="TPR-like"/>
    <property type="match status" value="1"/>
</dbReference>
<proteinExistence type="predicted"/>
<gene>
    <name evidence="1" type="ORF">Ctob_000152</name>
</gene>
<dbReference type="Proteomes" id="UP000037460">
    <property type="component" value="Unassembled WGS sequence"/>
</dbReference>
<reference evidence="2" key="1">
    <citation type="journal article" date="2015" name="PLoS Genet.">
        <title>Genome Sequence and Transcriptome Analyses of Chrysochromulina tobin: Metabolic Tools for Enhanced Algal Fitness in the Prominent Order Prymnesiales (Haptophyceae).</title>
        <authorList>
            <person name="Hovde B.T."/>
            <person name="Deodato C.R."/>
            <person name="Hunsperger H.M."/>
            <person name="Ryken S.A."/>
            <person name="Yost W."/>
            <person name="Jha R.K."/>
            <person name="Patterson J."/>
            <person name="Monnat R.J. Jr."/>
            <person name="Barlow S.B."/>
            <person name="Starkenburg S.R."/>
            <person name="Cattolico R.A."/>
        </authorList>
    </citation>
    <scope>NUCLEOTIDE SEQUENCE</scope>
    <source>
        <strain evidence="2">CCMP291</strain>
    </source>
</reference>
<name>A0A0M0J530_9EUKA</name>
<keyword evidence="2" id="KW-1185">Reference proteome</keyword>